<name>A0A2V2ZV71_9BACI</name>
<accession>A0A2V2ZV71</accession>
<dbReference type="InterPro" id="IPR019734">
    <property type="entry name" value="TPR_rpt"/>
</dbReference>
<evidence type="ECO:0000256" key="1">
    <source>
        <dbReference type="PROSITE-ProRule" id="PRU00339"/>
    </source>
</evidence>
<dbReference type="RefSeq" id="WP_110065162.1">
    <property type="nucleotide sequence ID" value="NZ_QGTW01000006.1"/>
</dbReference>
<feature type="repeat" description="TPR" evidence="1">
    <location>
        <begin position="402"/>
        <end position="435"/>
    </location>
</feature>
<sequence length="472" mass="54923">MKNEQMVPTHLTFKSKKAIKNGEVIRTALFARFKVTEVETELKEKYYFIFYKNNLIYGDLLEHIEEGTFIEKAMEEGIVLERNHPFISVLNQASPLTIPAKNKLFSMLQRNYSLLEIPCITAALDSFFSKDQLGQTIEKIFFHFRRNGSFLKAFQSIRILSEFSPSLVTVGDILNTREFSSYANFYSTSSISAIDQKDPLYTEFYCFAKRKHPDHHKMLETLLKNQERYAEWLLVWMEDKKNLITESVRSNTDLALHYIPLENWILALSQANINPYQGVQQSLGFIEDLISDGQLEKAAIYLFPFIQDLPAEYNKILNELRKNLDAQFVASHLDEFLLLLEQIDQEDDPMQTEQRILQLIAKLMEGHDVSAVSNKLKPISKKFPHSLAIRKINKMAAILEDPDRMMELGQFYAEFSQYDQAIECFFWEMELKPTDPNPVWQLCKMYQHKGMVQEASAYQQIYTQLRSSGETG</sequence>
<protein>
    <submittedName>
        <fullName evidence="2">Uncharacterized protein</fullName>
    </submittedName>
</protein>
<proteinExistence type="predicted"/>
<dbReference type="PROSITE" id="PS50005">
    <property type="entry name" value="TPR"/>
    <property type="match status" value="1"/>
</dbReference>
<dbReference type="EMBL" id="QGTW01000006">
    <property type="protein sequence ID" value="PWW28302.1"/>
    <property type="molecule type" value="Genomic_DNA"/>
</dbReference>
<dbReference type="Proteomes" id="UP000247150">
    <property type="component" value="Unassembled WGS sequence"/>
</dbReference>
<dbReference type="InterPro" id="IPR011990">
    <property type="entry name" value="TPR-like_helical_dom_sf"/>
</dbReference>
<evidence type="ECO:0000313" key="3">
    <source>
        <dbReference type="Proteomes" id="UP000247150"/>
    </source>
</evidence>
<comment type="caution">
    <text evidence="2">The sequence shown here is derived from an EMBL/GenBank/DDBJ whole genome shotgun (WGS) entry which is preliminary data.</text>
</comment>
<keyword evidence="1" id="KW-0802">TPR repeat</keyword>
<dbReference type="OrthoDB" id="2676051at2"/>
<dbReference type="Gene3D" id="1.25.40.10">
    <property type="entry name" value="Tetratricopeptide repeat domain"/>
    <property type="match status" value="1"/>
</dbReference>
<reference evidence="2 3" key="1">
    <citation type="submission" date="2018-05" db="EMBL/GenBank/DDBJ databases">
        <title>Freshwater and sediment microbial communities from various areas in North America, analyzing microbe dynamics in response to fracking.</title>
        <authorList>
            <person name="Lamendella R."/>
        </authorList>
    </citation>
    <scope>NUCLEOTIDE SEQUENCE [LARGE SCALE GENOMIC DNA]</scope>
    <source>
        <strain evidence="2 3">15_TX</strain>
    </source>
</reference>
<organism evidence="2 3">
    <name type="scientific">Cytobacillus oceanisediminis</name>
    <dbReference type="NCBI Taxonomy" id="665099"/>
    <lineage>
        <taxon>Bacteria</taxon>
        <taxon>Bacillati</taxon>
        <taxon>Bacillota</taxon>
        <taxon>Bacilli</taxon>
        <taxon>Bacillales</taxon>
        <taxon>Bacillaceae</taxon>
        <taxon>Cytobacillus</taxon>
    </lineage>
</organism>
<dbReference type="SUPFAM" id="SSF48452">
    <property type="entry name" value="TPR-like"/>
    <property type="match status" value="1"/>
</dbReference>
<gene>
    <name evidence="2" type="ORF">DFO73_106118</name>
</gene>
<dbReference type="AlphaFoldDB" id="A0A2V2ZV71"/>
<evidence type="ECO:0000313" key="2">
    <source>
        <dbReference type="EMBL" id="PWW28302.1"/>
    </source>
</evidence>